<dbReference type="Proteomes" id="UP000191408">
    <property type="component" value="Unassembled WGS sequence"/>
</dbReference>
<sequence>MKKPTSTRPSKPRHGFCSDEELQDSAQHVETMNERAQFTLSNAPNRTDLPYYDEIQTTPTGALIGPPGEHRLSDALVFLIIGQNTVAARHRHGKWPADFDVTGDIYCDRWPMGDPVVMWCFGLPFLAVYGDYYVMTGSPLRHFLWNIDKELGVAGAP</sequence>
<gene>
    <name evidence="2" type="ORF">PENPOL_c006G06717</name>
</gene>
<evidence type="ECO:0000313" key="3">
    <source>
        <dbReference type="Proteomes" id="UP000191408"/>
    </source>
</evidence>
<dbReference type="OrthoDB" id="4368118at2759"/>
<evidence type="ECO:0000313" key="2">
    <source>
        <dbReference type="EMBL" id="OQD65163.1"/>
    </source>
</evidence>
<keyword evidence="1" id="KW-0812">Transmembrane</keyword>
<evidence type="ECO:0000256" key="1">
    <source>
        <dbReference type="SAM" id="Phobius"/>
    </source>
</evidence>
<keyword evidence="1" id="KW-0472">Membrane</keyword>
<keyword evidence="3" id="KW-1185">Reference proteome</keyword>
<dbReference type="AlphaFoldDB" id="A0A1V6NKC1"/>
<reference evidence="3" key="1">
    <citation type="journal article" date="2017" name="Nat. Microbiol.">
        <title>Global analysis of biosynthetic gene clusters reveals vast potential of secondary metabolite production in Penicillium species.</title>
        <authorList>
            <person name="Nielsen J.C."/>
            <person name="Grijseels S."/>
            <person name="Prigent S."/>
            <person name="Ji B."/>
            <person name="Dainat J."/>
            <person name="Nielsen K.F."/>
            <person name="Frisvad J.C."/>
            <person name="Workman M."/>
            <person name="Nielsen J."/>
        </authorList>
    </citation>
    <scope>NUCLEOTIDE SEQUENCE [LARGE SCALE GENOMIC DNA]</scope>
    <source>
        <strain evidence="3">IBT 4502</strain>
    </source>
</reference>
<accession>A0A1V6NKC1</accession>
<keyword evidence="1" id="KW-1133">Transmembrane helix</keyword>
<name>A0A1V6NKC1_PENPO</name>
<organism evidence="2 3">
    <name type="scientific">Penicillium polonicum</name>
    <dbReference type="NCBI Taxonomy" id="60169"/>
    <lineage>
        <taxon>Eukaryota</taxon>
        <taxon>Fungi</taxon>
        <taxon>Dikarya</taxon>
        <taxon>Ascomycota</taxon>
        <taxon>Pezizomycotina</taxon>
        <taxon>Eurotiomycetes</taxon>
        <taxon>Eurotiomycetidae</taxon>
        <taxon>Eurotiales</taxon>
        <taxon>Aspergillaceae</taxon>
        <taxon>Penicillium</taxon>
    </lineage>
</organism>
<protein>
    <submittedName>
        <fullName evidence="2">Uncharacterized protein</fullName>
    </submittedName>
</protein>
<feature type="transmembrane region" description="Helical" evidence="1">
    <location>
        <begin position="116"/>
        <end position="135"/>
    </location>
</feature>
<comment type="caution">
    <text evidence="2">The sequence shown here is derived from an EMBL/GenBank/DDBJ whole genome shotgun (WGS) entry which is preliminary data.</text>
</comment>
<dbReference type="EMBL" id="MDYM01000006">
    <property type="protein sequence ID" value="OQD65163.1"/>
    <property type="molecule type" value="Genomic_DNA"/>
</dbReference>
<proteinExistence type="predicted"/>